<feature type="transmembrane region" description="Helical" evidence="7">
    <location>
        <begin position="57"/>
        <end position="90"/>
    </location>
</feature>
<evidence type="ECO:0000256" key="5">
    <source>
        <dbReference type="ARBA" id="ARBA00022989"/>
    </source>
</evidence>
<dbReference type="EMBL" id="CP139779">
    <property type="protein sequence ID" value="WQB72091.1"/>
    <property type="molecule type" value="Genomic_DNA"/>
</dbReference>
<feature type="transmembrane region" description="Helical" evidence="7">
    <location>
        <begin position="387"/>
        <end position="413"/>
    </location>
</feature>
<evidence type="ECO:0000256" key="7">
    <source>
        <dbReference type="SAM" id="Phobius"/>
    </source>
</evidence>
<keyword evidence="5 7" id="KW-1133">Transmembrane helix</keyword>
<feature type="domain" description="ABC3 transporter permease C-terminal" evidence="8">
    <location>
        <begin position="67"/>
        <end position="186"/>
    </location>
</feature>
<organism evidence="9 10">
    <name type="scientific">Microbacterium invictum</name>
    <dbReference type="NCBI Taxonomy" id="515415"/>
    <lineage>
        <taxon>Bacteria</taxon>
        <taxon>Bacillati</taxon>
        <taxon>Actinomycetota</taxon>
        <taxon>Actinomycetes</taxon>
        <taxon>Micrococcales</taxon>
        <taxon>Microbacteriaceae</taxon>
        <taxon>Microbacterium</taxon>
    </lineage>
</organism>
<evidence type="ECO:0000256" key="4">
    <source>
        <dbReference type="ARBA" id="ARBA00022692"/>
    </source>
</evidence>
<evidence type="ECO:0000259" key="8">
    <source>
        <dbReference type="Pfam" id="PF02687"/>
    </source>
</evidence>
<sequence>MPRTAAPRWVFLRERGMGASILVAAISSAFGVILVSVTGYLAAILRSDPYIGDSETLAFVLSFLTVILVGVAVYVAGIVTANTFATVIAGRTRQIALLRLIGASARAQRQEVARQGLVVGVIGAFAGLVLGTGVAALGVAIGTEVLGLDGVSYRVVTGELVVPAVIVALTTWVAAWAGSRRVLTVTPMQALGGAVEATREQVARRTGRNIAAVVLFVIGGALLAAGVALGLVSPLGVVVAFGGGILSFTGIALGATLVMPPVLRLIGRLFGGSVTARLAAENALRYPERSSRMAIGVVMGVTLVTMFAVAIESTKAVLTASAGGELPSEMAAVLDTFAAVMMVLVAVSAVIAAVGLVNLLTLGVVQRRRELGLLRALGLTAPQVRKVVLLEAAHLTIAALATGLVLGVAYGWAGAQSLLGSVPGDPSLPPGPTFVWPAVPLIPVLVVVGATAALTLIAAVVPTRLATRVAPVEALAE</sequence>
<dbReference type="PANTHER" id="PTHR30489:SF0">
    <property type="entry name" value="LIPOPROTEIN-RELEASING SYSTEM TRANSMEMBRANE PROTEIN LOLE"/>
    <property type="match status" value="1"/>
</dbReference>
<evidence type="ECO:0000256" key="3">
    <source>
        <dbReference type="ARBA" id="ARBA00022475"/>
    </source>
</evidence>
<dbReference type="InterPro" id="IPR003838">
    <property type="entry name" value="ABC3_permease_C"/>
</dbReference>
<evidence type="ECO:0000313" key="9">
    <source>
        <dbReference type="EMBL" id="WQB72091.1"/>
    </source>
</evidence>
<name>A0ABZ0VHJ0_9MICO</name>
<feature type="transmembrane region" description="Helical" evidence="7">
    <location>
        <begin position="433"/>
        <end position="461"/>
    </location>
</feature>
<evidence type="ECO:0000256" key="1">
    <source>
        <dbReference type="ARBA" id="ARBA00004651"/>
    </source>
</evidence>
<feature type="domain" description="ABC3 transporter permease C-terminal" evidence="8">
    <location>
        <begin position="343"/>
        <end position="469"/>
    </location>
</feature>
<feature type="transmembrane region" description="Helical" evidence="7">
    <location>
        <begin position="160"/>
        <end position="178"/>
    </location>
</feature>
<protein>
    <submittedName>
        <fullName evidence="9">ABC transporter permease</fullName>
    </submittedName>
</protein>
<reference evidence="9 10" key="1">
    <citation type="submission" date="2023-06" db="EMBL/GenBank/DDBJ databases">
        <title>Rock-solubilizing bacteria, Microbacterium invictum, promotes re-establishment of vegetation in rocky wasteland by accelerating rock bio-weathering and reshaping soil bacterial community.</title>
        <authorList>
            <person name="Liu C."/>
        </authorList>
    </citation>
    <scope>NUCLEOTIDE SEQUENCE [LARGE SCALE GENOMIC DNA]</scope>
    <source>
        <strain evidence="9 10">X-18</strain>
    </source>
</reference>
<feature type="transmembrane region" description="Helical" evidence="7">
    <location>
        <begin position="337"/>
        <end position="366"/>
    </location>
</feature>
<evidence type="ECO:0000256" key="6">
    <source>
        <dbReference type="ARBA" id="ARBA00023136"/>
    </source>
</evidence>
<keyword evidence="6 7" id="KW-0472">Membrane</keyword>
<keyword evidence="4 7" id="KW-0812">Transmembrane</keyword>
<feature type="transmembrane region" description="Helical" evidence="7">
    <location>
        <begin position="209"/>
        <end position="232"/>
    </location>
</feature>
<keyword evidence="10" id="KW-1185">Reference proteome</keyword>
<dbReference type="Proteomes" id="UP001324533">
    <property type="component" value="Chromosome"/>
</dbReference>
<keyword evidence="3" id="KW-1003">Cell membrane</keyword>
<proteinExistence type="inferred from homology"/>
<feature type="transmembrane region" description="Helical" evidence="7">
    <location>
        <begin position="116"/>
        <end position="140"/>
    </location>
</feature>
<feature type="transmembrane region" description="Helical" evidence="7">
    <location>
        <begin position="21"/>
        <end position="45"/>
    </location>
</feature>
<dbReference type="PANTHER" id="PTHR30489">
    <property type="entry name" value="LIPOPROTEIN-RELEASING SYSTEM TRANSMEMBRANE PROTEIN LOLE"/>
    <property type="match status" value="1"/>
</dbReference>
<comment type="subcellular location">
    <subcellularLocation>
        <location evidence="1">Cell membrane</location>
        <topology evidence="1">Multi-pass membrane protein</topology>
    </subcellularLocation>
</comment>
<feature type="transmembrane region" description="Helical" evidence="7">
    <location>
        <begin position="238"/>
        <end position="259"/>
    </location>
</feature>
<evidence type="ECO:0000313" key="10">
    <source>
        <dbReference type="Proteomes" id="UP001324533"/>
    </source>
</evidence>
<evidence type="ECO:0000256" key="2">
    <source>
        <dbReference type="ARBA" id="ARBA00005236"/>
    </source>
</evidence>
<comment type="similarity">
    <text evidence="2">Belongs to the ABC-4 integral membrane protein family. LolC/E subfamily.</text>
</comment>
<dbReference type="Pfam" id="PF02687">
    <property type="entry name" value="FtsX"/>
    <property type="match status" value="2"/>
</dbReference>
<dbReference type="InterPro" id="IPR051447">
    <property type="entry name" value="Lipoprotein-release_system"/>
</dbReference>
<feature type="transmembrane region" description="Helical" evidence="7">
    <location>
        <begin position="293"/>
        <end position="311"/>
    </location>
</feature>
<accession>A0ABZ0VHJ0</accession>
<gene>
    <name evidence="9" type="ORF">T9R20_15200</name>
</gene>